<feature type="non-terminal residue" evidence="1">
    <location>
        <position position="244"/>
    </location>
</feature>
<evidence type="ECO:0000313" key="2">
    <source>
        <dbReference type="Proteomes" id="UP000268535"/>
    </source>
</evidence>
<organism evidence="1 2">
    <name type="scientific">Caulochytrium protostelioides</name>
    <dbReference type="NCBI Taxonomy" id="1555241"/>
    <lineage>
        <taxon>Eukaryota</taxon>
        <taxon>Fungi</taxon>
        <taxon>Fungi incertae sedis</taxon>
        <taxon>Chytridiomycota</taxon>
        <taxon>Chytridiomycota incertae sedis</taxon>
        <taxon>Chytridiomycetes</taxon>
        <taxon>Caulochytriales</taxon>
        <taxon>Caulochytriaceae</taxon>
        <taxon>Caulochytrium</taxon>
    </lineage>
</organism>
<protein>
    <submittedName>
        <fullName evidence="1">Uncharacterized protein</fullName>
    </submittedName>
</protein>
<name>A0A4P9WUB2_9FUNG</name>
<accession>A0A4P9WUB2</accession>
<evidence type="ECO:0000313" key="1">
    <source>
        <dbReference type="EMBL" id="RKO95638.1"/>
    </source>
</evidence>
<proteinExistence type="predicted"/>
<dbReference type="Proteomes" id="UP000268535">
    <property type="component" value="Unassembled WGS sequence"/>
</dbReference>
<sequence length="244" mass="26779">MSSGSSWCCAISDCFLGRQGADRYARHGIRVLFGSRARGVNRAYEFVVDIVDRWIDKHQITFAGRRAVAVQSNRDDLVPDPALVDGFLPLTGKHQDSGLVGPDITRAEPLHAKVVDKPFLSEFVNHPLLQGGTKRITGERGGGRRRLDLAHDYRKAVALQLPQTQGFFGIRESAETDALQALVHRRQPLVVYASQTRALDGHAALVLGAREGDGRGACAQTEKPRDDRIGLKGVLILLEQVEVQ</sequence>
<dbReference type="AlphaFoldDB" id="A0A4P9WUB2"/>
<reference evidence="2" key="1">
    <citation type="journal article" date="2018" name="Nat. Microbiol.">
        <title>Leveraging single-cell genomics to expand the fungal tree of life.</title>
        <authorList>
            <person name="Ahrendt S.R."/>
            <person name="Quandt C.A."/>
            <person name="Ciobanu D."/>
            <person name="Clum A."/>
            <person name="Salamov A."/>
            <person name="Andreopoulos B."/>
            <person name="Cheng J.F."/>
            <person name="Woyke T."/>
            <person name="Pelin A."/>
            <person name="Henrissat B."/>
            <person name="Reynolds N.K."/>
            <person name="Benny G.L."/>
            <person name="Smith M.E."/>
            <person name="James T.Y."/>
            <person name="Grigoriev I.V."/>
        </authorList>
    </citation>
    <scope>NUCLEOTIDE SEQUENCE [LARGE SCALE GENOMIC DNA]</scope>
    <source>
        <strain evidence="2">ATCC 52028</strain>
    </source>
</reference>
<gene>
    <name evidence="1" type="ORF">CAUPRSCDRAFT_12659</name>
</gene>
<dbReference type="EMBL" id="ML011216">
    <property type="protein sequence ID" value="RKO95638.1"/>
    <property type="molecule type" value="Genomic_DNA"/>
</dbReference>